<evidence type="ECO:0000313" key="2">
    <source>
        <dbReference type="Proteomes" id="UP001630127"/>
    </source>
</evidence>
<dbReference type="AlphaFoldDB" id="A0ABD2YU22"/>
<proteinExistence type="predicted"/>
<keyword evidence="2" id="KW-1185">Reference proteome</keyword>
<dbReference type="Proteomes" id="UP001630127">
    <property type="component" value="Unassembled WGS sequence"/>
</dbReference>
<accession>A0ABD2YU22</accession>
<dbReference type="PANTHER" id="PTHR33090">
    <property type="entry name" value="DUF3774 DOMAIN PROTEIN-RELATED"/>
    <property type="match status" value="1"/>
</dbReference>
<dbReference type="Pfam" id="PF12609">
    <property type="entry name" value="DUF3774"/>
    <property type="match status" value="1"/>
</dbReference>
<reference evidence="1 2" key="1">
    <citation type="submission" date="2024-11" db="EMBL/GenBank/DDBJ databases">
        <title>A near-complete genome assembly of Cinchona calisaya.</title>
        <authorList>
            <person name="Lian D.C."/>
            <person name="Zhao X.W."/>
            <person name="Wei L."/>
        </authorList>
    </citation>
    <scope>NUCLEOTIDE SEQUENCE [LARGE SCALE GENOMIC DNA]</scope>
    <source>
        <tissue evidence="1">Nenye</tissue>
    </source>
</reference>
<organism evidence="1 2">
    <name type="scientific">Cinchona calisaya</name>
    <dbReference type="NCBI Taxonomy" id="153742"/>
    <lineage>
        <taxon>Eukaryota</taxon>
        <taxon>Viridiplantae</taxon>
        <taxon>Streptophyta</taxon>
        <taxon>Embryophyta</taxon>
        <taxon>Tracheophyta</taxon>
        <taxon>Spermatophyta</taxon>
        <taxon>Magnoliopsida</taxon>
        <taxon>eudicotyledons</taxon>
        <taxon>Gunneridae</taxon>
        <taxon>Pentapetalae</taxon>
        <taxon>asterids</taxon>
        <taxon>lamiids</taxon>
        <taxon>Gentianales</taxon>
        <taxon>Rubiaceae</taxon>
        <taxon>Cinchonoideae</taxon>
        <taxon>Cinchoneae</taxon>
        <taxon>Cinchona</taxon>
    </lineage>
</organism>
<dbReference type="EMBL" id="JBJUIK010000012">
    <property type="protein sequence ID" value="KAL3509515.1"/>
    <property type="molecule type" value="Genomic_DNA"/>
</dbReference>
<gene>
    <name evidence="1" type="ORF">ACH5RR_028916</name>
</gene>
<sequence>MSSTSRAAAAVCVGAVQAMKDQGLCRWNYTLRSLQQHAKSNIGSLSQSSKQLSSSVASTCKAKDHQENLKKSEESLRKVINSNVEEHKNLEDGAFDCETSMPNLDLSSTGNERATSLSLLQQSIMIVNGFGEIGEQKGTSKIVQENNIKKTLALGLVKKDSEIV</sequence>
<name>A0ABD2YU22_9GENT</name>
<comment type="caution">
    <text evidence="1">The sequence shown here is derived from an EMBL/GenBank/DDBJ whole genome shotgun (WGS) entry which is preliminary data.</text>
</comment>
<evidence type="ECO:0008006" key="3">
    <source>
        <dbReference type="Google" id="ProtNLM"/>
    </source>
</evidence>
<evidence type="ECO:0000313" key="1">
    <source>
        <dbReference type="EMBL" id="KAL3509515.1"/>
    </source>
</evidence>
<dbReference type="InterPro" id="IPR022251">
    <property type="entry name" value="DUF3774_wound-induced"/>
</dbReference>
<protein>
    <recommendedName>
        <fullName evidence="3">Wound-responsive family protein</fullName>
    </recommendedName>
</protein>